<evidence type="ECO:0000313" key="1">
    <source>
        <dbReference type="EMBL" id="MCS4533832.1"/>
    </source>
</evidence>
<protein>
    <submittedName>
        <fullName evidence="1">Uncharacterized protein</fullName>
    </submittedName>
</protein>
<comment type="caution">
    <text evidence="1">The sequence shown here is derived from an EMBL/GenBank/DDBJ whole genome shotgun (WGS) entry which is preliminary data.</text>
</comment>
<name>A0ABT2FC99_9NEIS</name>
<reference evidence="1" key="2">
    <citation type="journal article" date="2023" name="Curr. Microbiol.">
        <title>Neisseria montereyensis sp. nov., Isolated from Oropharynx of California Sea Lion (Zalophus californianus): Genomic, Phylogenetic, and Phenotypic Study.</title>
        <authorList>
            <person name="Volokhov D.V."/>
            <person name="Zagorodnyaya T.A."/>
            <person name="Furtak V.A."/>
            <person name="Nattanmai G."/>
            <person name="Randall L."/>
            <person name="Jose S."/>
            <person name="Gao Y."/>
            <person name="Gulland F.M."/>
            <person name="Eisenberg T."/>
            <person name="Delmonte P."/>
            <person name="Blom J."/>
            <person name="Mitchell K.K."/>
        </authorList>
    </citation>
    <scope>NUCLEOTIDE SEQUENCE</scope>
    <source>
        <strain evidence="1">CSL10203-ORH2</strain>
    </source>
</reference>
<dbReference type="EMBL" id="JANUXW010000003">
    <property type="protein sequence ID" value="MCS4533832.1"/>
    <property type="molecule type" value="Genomic_DNA"/>
</dbReference>
<sequence>MQSEEDTLWYYSHLYKPRYNPNFGDIETQKKAHKFLKTCTSSEEWAKFAYEHGLEFYVCKMNENRVESYLHHDIVKDIVISFLDEDKDIYMYYVFRPQENGKYFLIGIKFWEWTENKKTDKDYKKIWAYTFETNGNVQVIEWKKGAEEECVWTSKRPLNVESNWEERPEFGDWESFFTLKRWEKGELDEAFKDKGMDLVFKDK</sequence>
<gene>
    <name evidence="1" type="ORF">NXS09_05890</name>
</gene>
<reference evidence="1" key="1">
    <citation type="submission" date="2022-08" db="EMBL/GenBank/DDBJ databases">
        <authorList>
            <person name="Volokhov D.V."/>
            <person name="Furtak V.A."/>
            <person name="Zagorodnyaya T.A."/>
        </authorList>
    </citation>
    <scope>NUCLEOTIDE SEQUENCE</scope>
    <source>
        <strain evidence="1">CSL10203-ORH2</strain>
    </source>
</reference>
<proteinExistence type="predicted"/>
<accession>A0ABT2FC99</accession>
<organism evidence="1 2">
    <name type="scientific">Neisseria montereyensis</name>
    <dbReference type="NCBI Taxonomy" id="2973938"/>
    <lineage>
        <taxon>Bacteria</taxon>
        <taxon>Pseudomonadati</taxon>
        <taxon>Pseudomonadota</taxon>
        <taxon>Betaproteobacteria</taxon>
        <taxon>Neisseriales</taxon>
        <taxon>Neisseriaceae</taxon>
        <taxon>Neisseria</taxon>
    </lineage>
</organism>
<keyword evidence="2" id="KW-1185">Reference proteome</keyword>
<dbReference type="Proteomes" id="UP001166947">
    <property type="component" value="Unassembled WGS sequence"/>
</dbReference>
<evidence type="ECO:0000313" key="2">
    <source>
        <dbReference type="Proteomes" id="UP001166947"/>
    </source>
</evidence>